<dbReference type="GO" id="GO:0046933">
    <property type="term" value="F:proton-transporting ATP synthase activity, rotational mechanism"/>
    <property type="evidence" value="ECO:0007669"/>
    <property type="project" value="InterPro"/>
</dbReference>
<comment type="caution">
    <text evidence="9">The sequence shown here is derived from an EMBL/GenBank/DDBJ whole genome shotgun (WGS) entry which is preliminary data.</text>
</comment>
<dbReference type="InterPro" id="IPR036771">
    <property type="entry name" value="ATPsynth_dsu/esu_N"/>
</dbReference>
<dbReference type="SUPFAM" id="SSF51344">
    <property type="entry name" value="Epsilon subunit of F1F0-ATP synthase N-terminal domain"/>
    <property type="match status" value="1"/>
</dbReference>
<evidence type="ECO:0000256" key="2">
    <source>
        <dbReference type="ARBA" id="ARBA00005712"/>
    </source>
</evidence>
<dbReference type="RefSeq" id="WP_179540241.1">
    <property type="nucleotide sequence ID" value="NZ_BAAALL010000003.1"/>
</dbReference>
<evidence type="ECO:0000313" key="9">
    <source>
        <dbReference type="EMBL" id="NYJ76657.1"/>
    </source>
</evidence>
<reference evidence="9 10" key="1">
    <citation type="submission" date="2020-07" db="EMBL/GenBank/DDBJ databases">
        <title>Sequencing the genomes of 1000 actinobacteria strains.</title>
        <authorList>
            <person name="Klenk H.-P."/>
        </authorList>
    </citation>
    <scope>NUCLEOTIDE SEQUENCE [LARGE SCALE GENOMIC DNA]</scope>
    <source>
        <strain evidence="9 10">DSM 15475</strain>
    </source>
</reference>
<accession>A0A7Z0KAI5</accession>
<dbReference type="Proteomes" id="UP000535437">
    <property type="component" value="Unassembled WGS sequence"/>
</dbReference>
<evidence type="ECO:0000256" key="4">
    <source>
        <dbReference type="ARBA" id="ARBA00023065"/>
    </source>
</evidence>
<evidence type="ECO:0000256" key="1">
    <source>
        <dbReference type="ARBA" id="ARBA00004202"/>
    </source>
</evidence>
<name>A0A7Z0KAI5_9MICC</name>
<dbReference type="InterPro" id="IPR001469">
    <property type="entry name" value="ATP_synth_F1_dsu/esu"/>
</dbReference>
<dbReference type="NCBIfam" id="NF009977">
    <property type="entry name" value="PRK13442.1"/>
    <property type="match status" value="1"/>
</dbReference>
<dbReference type="AlphaFoldDB" id="A0A7Z0KAI5"/>
<keyword evidence="7" id="KW-0066">ATP synthesis</keyword>
<dbReference type="Pfam" id="PF02823">
    <property type="entry name" value="ATP-synt_DE_N"/>
    <property type="match status" value="1"/>
</dbReference>
<dbReference type="InterPro" id="IPR020546">
    <property type="entry name" value="ATP_synth_F1_dsu/esu_N"/>
</dbReference>
<evidence type="ECO:0000259" key="8">
    <source>
        <dbReference type="Pfam" id="PF02823"/>
    </source>
</evidence>
<evidence type="ECO:0000256" key="3">
    <source>
        <dbReference type="ARBA" id="ARBA00022448"/>
    </source>
</evidence>
<dbReference type="PANTHER" id="PTHR13822:SF10">
    <property type="entry name" value="ATP SYNTHASE EPSILON CHAIN, CHLOROPLASTIC"/>
    <property type="match status" value="1"/>
</dbReference>
<keyword evidence="10" id="KW-1185">Reference proteome</keyword>
<keyword evidence="5" id="KW-0472">Membrane</keyword>
<organism evidence="9 10">
    <name type="scientific">Nesterenkonia xinjiangensis</name>
    <dbReference type="NCBI Taxonomy" id="225327"/>
    <lineage>
        <taxon>Bacteria</taxon>
        <taxon>Bacillati</taxon>
        <taxon>Actinomycetota</taxon>
        <taxon>Actinomycetes</taxon>
        <taxon>Micrococcales</taxon>
        <taxon>Micrococcaceae</taxon>
        <taxon>Nesterenkonia</taxon>
    </lineage>
</organism>
<dbReference type="CDD" id="cd12152">
    <property type="entry name" value="F1-ATPase_delta"/>
    <property type="match status" value="1"/>
</dbReference>
<dbReference type="GO" id="GO:0045259">
    <property type="term" value="C:proton-transporting ATP synthase complex"/>
    <property type="evidence" value="ECO:0007669"/>
    <property type="project" value="UniProtKB-KW"/>
</dbReference>
<evidence type="ECO:0000256" key="7">
    <source>
        <dbReference type="ARBA" id="ARBA00023310"/>
    </source>
</evidence>
<sequence>MAELDVQVVSQDRAVWSGTAKAIRGRTIEGDMGILPGHTPVLALLSSGELVIEPVEGAPVRAHLNGGFFSVDSDRVTVVADDAQLVTD</sequence>
<protein>
    <submittedName>
        <fullName evidence="9">F-type H+-transporting ATPase subunit epsilon</fullName>
    </submittedName>
</protein>
<comment type="similarity">
    <text evidence="2">Belongs to the ATPase epsilon chain family.</text>
</comment>
<dbReference type="PANTHER" id="PTHR13822">
    <property type="entry name" value="ATP SYNTHASE DELTA/EPSILON CHAIN"/>
    <property type="match status" value="1"/>
</dbReference>
<evidence type="ECO:0000256" key="5">
    <source>
        <dbReference type="ARBA" id="ARBA00023136"/>
    </source>
</evidence>
<dbReference type="GO" id="GO:0005886">
    <property type="term" value="C:plasma membrane"/>
    <property type="evidence" value="ECO:0007669"/>
    <property type="project" value="UniProtKB-SubCell"/>
</dbReference>
<dbReference type="Gene3D" id="2.60.15.10">
    <property type="entry name" value="F0F1 ATP synthase delta/epsilon subunit, N-terminal"/>
    <property type="match status" value="1"/>
</dbReference>
<feature type="domain" description="ATP synthase F1 complex delta/epsilon subunit N-terminal" evidence="8">
    <location>
        <begin position="4"/>
        <end position="83"/>
    </location>
</feature>
<keyword evidence="6" id="KW-0139">CF(1)</keyword>
<proteinExistence type="inferred from homology"/>
<evidence type="ECO:0000313" key="10">
    <source>
        <dbReference type="Proteomes" id="UP000535437"/>
    </source>
</evidence>
<keyword evidence="3" id="KW-0813">Transport</keyword>
<comment type="subcellular location">
    <subcellularLocation>
        <location evidence="1">Cell membrane</location>
        <topology evidence="1">Peripheral membrane protein</topology>
    </subcellularLocation>
</comment>
<evidence type="ECO:0000256" key="6">
    <source>
        <dbReference type="ARBA" id="ARBA00023196"/>
    </source>
</evidence>
<keyword evidence="4" id="KW-0406">Ion transport</keyword>
<gene>
    <name evidence="9" type="ORF">HNR09_000068</name>
</gene>
<dbReference type="EMBL" id="JACCFY010000001">
    <property type="protein sequence ID" value="NYJ76657.1"/>
    <property type="molecule type" value="Genomic_DNA"/>
</dbReference>